<gene>
    <name evidence="2" type="ORF">Anapl_11875</name>
</gene>
<dbReference type="Proteomes" id="UP000296049">
    <property type="component" value="Unassembled WGS sequence"/>
</dbReference>
<proteinExistence type="predicted"/>
<reference evidence="3" key="1">
    <citation type="journal article" date="2013" name="Nat. Genet.">
        <title>The duck genome and transcriptome provide insight into an avian influenza virus reservoir species.</title>
        <authorList>
            <person name="Huang Y."/>
            <person name="Li Y."/>
            <person name="Burt D.W."/>
            <person name="Chen H."/>
            <person name="Zhang Y."/>
            <person name="Qian W."/>
            <person name="Kim H."/>
            <person name="Gan S."/>
            <person name="Zhao Y."/>
            <person name="Li J."/>
            <person name="Yi K."/>
            <person name="Feng H."/>
            <person name="Zhu P."/>
            <person name="Li B."/>
            <person name="Liu Q."/>
            <person name="Fairley S."/>
            <person name="Magor K.E."/>
            <person name="Du Z."/>
            <person name="Hu X."/>
            <person name="Goodman L."/>
            <person name="Tafer H."/>
            <person name="Vignal A."/>
            <person name="Lee T."/>
            <person name="Kim K.W."/>
            <person name="Sheng Z."/>
            <person name="An Y."/>
            <person name="Searle S."/>
            <person name="Herrero J."/>
            <person name="Groenen M.A."/>
            <person name="Crooijmans R.P."/>
            <person name="Faraut T."/>
            <person name="Cai Q."/>
            <person name="Webster R.G."/>
            <person name="Aldridge J.R."/>
            <person name="Warren W.C."/>
            <person name="Bartschat S."/>
            <person name="Kehr S."/>
            <person name="Marz M."/>
            <person name="Stadler P.F."/>
            <person name="Smith J."/>
            <person name="Kraus R.H."/>
            <person name="Zhao Y."/>
            <person name="Ren L."/>
            <person name="Fei J."/>
            <person name="Morisson M."/>
            <person name="Kaiser P."/>
            <person name="Griffin D.K."/>
            <person name="Rao M."/>
            <person name="Pitel F."/>
            <person name="Wang J."/>
            <person name="Li N."/>
        </authorList>
    </citation>
    <scope>NUCLEOTIDE SEQUENCE [LARGE SCALE GENOMIC DNA]</scope>
</reference>
<dbReference type="AlphaFoldDB" id="R0M3C7"/>
<organism evidence="2 3">
    <name type="scientific">Anas platyrhynchos</name>
    <name type="common">Mallard</name>
    <name type="synonym">Anas boschas</name>
    <dbReference type="NCBI Taxonomy" id="8839"/>
    <lineage>
        <taxon>Eukaryota</taxon>
        <taxon>Metazoa</taxon>
        <taxon>Chordata</taxon>
        <taxon>Craniata</taxon>
        <taxon>Vertebrata</taxon>
        <taxon>Euteleostomi</taxon>
        <taxon>Archelosauria</taxon>
        <taxon>Archosauria</taxon>
        <taxon>Dinosauria</taxon>
        <taxon>Saurischia</taxon>
        <taxon>Theropoda</taxon>
        <taxon>Coelurosauria</taxon>
        <taxon>Aves</taxon>
        <taxon>Neognathae</taxon>
        <taxon>Galloanserae</taxon>
        <taxon>Anseriformes</taxon>
        <taxon>Anatidae</taxon>
        <taxon>Anatinae</taxon>
        <taxon>Anas</taxon>
    </lineage>
</organism>
<keyword evidence="3" id="KW-1185">Reference proteome</keyword>
<protein>
    <submittedName>
        <fullName evidence="2">Uncharacterized protein</fullName>
    </submittedName>
</protein>
<sequence>MATVQGYVPLENPSKVPRRSPQSSPVTFQTEVSQETSEFEDAQLHWKEWYRPLPLKAQLVSLQQLQEAREARSAATSPKYRTSATAVNLPVRSSQVAEVGHTKKTVPSKITLTELHNPVELM</sequence>
<dbReference type="EMBL" id="KB742433">
    <property type="protein sequence ID" value="EOB08615.1"/>
    <property type="molecule type" value="Genomic_DNA"/>
</dbReference>
<feature type="compositionally biased region" description="Polar residues" evidence="1">
    <location>
        <begin position="20"/>
        <end position="34"/>
    </location>
</feature>
<evidence type="ECO:0000313" key="3">
    <source>
        <dbReference type="Proteomes" id="UP000296049"/>
    </source>
</evidence>
<feature type="region of interest" description="Disordered" evidence="1">
    <location>
        <begin position="1"/>
        <end position="34"/>
    </location>
</feature>
<name>R0M3C7_ANAPL</name>
<evidence type="ECO:0000256" key="1">
    <source>
        <dbReference type="SAM" id="MobiDB-lite"/>
    </source>
</evidence>
<evidence type="ECO:0000313" key="2">
    <source>
        <dbReference type="EMBL" id="EOB08615.1"/>
    </source>
</evidence>
<accession>R0M3C7</accession>